<sequence>MFHQALLIVLVASISCSLAAPAASIVKPNPSPAHAVSKNPEKSTGPASGFGTPGFGQGESGETMVDIAVRFPT</sequence>
<keyword evidence="2" id="KW-0732">Signal</keyword>
<dbReference type="Proteomes" id="UP000076722">
    <property type="component" value="Unassembled WGS sequence"/>
</dbReference>
<reference evidence="3 4" key="1">
    <citation type="journal article" date="2016" name="Mol. Biol. Evol.">
        <title>Comparative Genomics of Early-Diverging Mushroom-Forming Fungi Provides Insights into the Origins of Lignocellulose Decay Capabilities.</title>
        <authorList>
            <person name="Nagy L.G."/>
            <person name="Riley R."/>
            <person name="Tritt A."/>
            <person name="Adam C."/>
            <person name="Daum C."/>
            <person name="Floudas D."/>
            <person name="Sun H."/>
            <person name="Yadav J.S."/>
            <person name="Pangilinan J."/>
            <person name="Larsson K.H."/>
            <person name="Matsuura K."/>
            <person name="Barry K."/>
            <person name="Labutti K."/>
            <person name="Kuo R."/>
            <person name="Ohm R.A."/>
            <person name="Bhattacharya S.S."/>
            <person name="Shirouzu T."/>
            <person name="Yoshinaga Y."/>
            <person name="Martin F.M."/>
            <person name="Grigoriev I.V."/>
            <person name="Hibbett D.S."/>
        </authorList>
    </citation>
    <scope>NUCLEOTIDE SEQUENCE [LARGE SCALE GENOMIC DNA]</scope>
    <source>
        <strain evidence="3 4">HHB9708</strain>
    </source>
</reference>
<keyword evidence="4" id="KW-1185">Reference proteome</keyword>
<dbReference type="AlphaFoldDB" id="A0A164X9L1"/>
<gene>
    <name evidence="3" type="ORF">SISNIDRAFT_451374</name>
</gene>
<feature type="region of interest" description="Disordered" evidence="1">
    <location>
        <begin position="26"/>
        <end position="62"/>
    </location>
</feature>
<name>A0A164X9L1_9AGAM</name>
<feature type="chain" id="PRO_5007854339" evidence="2">
    <location>
        <begin position="20"/>
        <end position="73"/>
    </location>
</feature>
<protein>
    <submittedName>
        <fullName evidence="3">Uncharacterized protein</fullName>
    </submittedName>
</protein>
<evidence type="ECO:0000256" key="1">
    <source>
        <dbReference type="SAM" id="MobiDB-lite"/>
    </source>
</evidence>
<organism evidence="3 4">
    <name type="scientific">Sistotremastrum niveocremeum HHB9708</name>
    <dbReference type="NCBI Taxonomy" id="1314777"/>
    <lineage>
        <taxon>Eukaryota</taxon>
        <taxon>Fungi</taxon>
        <taxon>Dikarya</taxon>
        <taxon>Basidiomycota</taxon>
        <taxon>Agaricomycotina</taxon>
        <taxon>Agaricomycetes</taxon>
        <taxon>Sistotremastrales</taxon>
        <taxon>Sistotremastraceae</taxon>
        <taxon>Sertulicium</taxon>
        <taxon>Sertulicium niveocremeum</taxon>
    </lineage>
</organism>
<accession>A0A164X9L1</accession>
<dbReference type="EMBL" id="KV419400">
    <property type="protein sequence ID" value="KZS95754.1"/>
    <property type="molecule type" value="Genomic_DNA"/>
</dbReference>
<feature type="signal peptide" evidence="2">
    <location>
        <begin position="1"/>
        <end position="19"/>
    </location>
</feature>
<evidence type="ECO:0000256" key="2">
    <source>
        <dbReference type="SAM" id="SignalP"/>
    </source>
</evidence>
<evidence type="ECO:0000313" key="3">
    <source>
        <dbReference type="EMBL" id="KZS95754.1"/>
    </source>
</evidence>
<evidence type="ECO:0000313" key="4">
    <source>
        <dbReference type="Proteomes" id="UP000076722"/>
    </source>
</evidence>
<proteinExistence type="predicted"/>